<name>W5SVH9_BORAN</name>
<sequence>MIVFLACKYFFVISNIEMHYLRSSKGINGM</sequence>
<dbReference type="AlphaFoldDB" id="W5SVH9"/>
<keyword evidence="1" id="KW-0614">Plasmid</keyword>
<geneLocation type="plasmid" evidence="1">
    <name>unnamed</name>
</geneLocation>
<proteinExistence type="predicted"/>
<evidence type="ECO:0000313" key="1">
    <source>
        <dbReference type="EMBL" id="AHH09036.1"/>
    </source>
</evidence>
<reference evidence="1" key="1">
    <citation type="submission" date="2013-04" db="EMBL/GenBank/DDBJ databases">
        <title>Comparative Genomics of Relapsing Fever Spirochetes.</title>
        <authorList>
            <person name="Schwan T.G."/>
            <person name="Raffel S.J."/>
            <person name="Porcella S.F."/>
            <person name="Martens C.A."/>
            <person name="Bruno D.P."/>
            <person name="Rickefs S.M."/>
            <person name="Barbian K.B."/>
        </authorList>
    </citation>
    <scope>NUCLEOTIDE SEQUENCE</scope>
    <source>
        <strain evidence="1">BA2</strain>
        <plasmid evidence="1">unnamed</plasmid>
    </source>
</reference>
<dbReference type="EMBL" id="CP005838">
    <property type="protein sequence ID" value="AHH09036.1"/>
    <property type="molecule type" value="Genomic_DNA"/>
</dbReference>
<accession>W5SVH9</accession>
<protein>
    <submittedName>
        <fullName evidence="1">Uncharacterized protein</fullName>
    </submittedName>
</protein>
<dbReference type="HOGENOM" id="CLU_3402363_0_0_12"/>
<organism evidence="1">
    <name type="scientific">Borrelia anserina BA2</name>
    <dbReference type="NCBI Taxonomy" id="1313293"/>
    <lineage>
        <taxon>Bacteria</taxon>
        <taxon>Pseudomonadati</taxon>
        <taxon>Spirochaetota</taxon>
        <taxon>Spirochaetia</taxon>
        <taxon>Spirochaetales</taxon>
        <taxon>Borreliaceae</taxon>
        <taxon>Borrelia</taxon>
    </lineage>
</organism>
<gene>
    <name evidence="1" type="ORF">BAN_0900037</name>
</gene>